<dbReference type="Proteomes" id="UP000272706">
    <property type="component" value="Unassembled WGS sequence"/>
</dbReference>
<dbReference type="Pfam" id="PF00535">
    <property type="entry name" value="Glycos_transf_2"/>
    <property type="match status" value="1"/>
</dbReference>
<dbReference type="SUPFAM" id="SSF53448">
    <property type="entry name" value="Nucleotide-diphospho-sugar transferases"/>
    <property type="match status" value="1"/>
</dbReference>
<protein>
    <submittedName>
        <fullName evidence="3">Glycosyltransferase</fullName>
    </submittedName>
</protein>
<feature type="transmembrane region" description="Helical" evidence="1">
    <location>
        <begin position="259"/>
        <end position="282"/>
    </location>
</feature>
<organism evidence="3 4">
    <name type="scientific">Mesorhizobium waimense</name>
    <dbReference type="NCBI Taxonomy" id="1300307"/>
    <lineage>
        <taxon>Bacteria</taxon>
        <taxon>Pseudomonadati</taxon>
        <taxon>Pseudomonadota</taxon>
        <taxon>Alphaproteobacteria</taxon>
        <taxon>Hyphomicrobiales</taxon>
        <taxon>Phyllobacteriaceae</taxon>
        <taxon>Mesorhizobium</taxon>
    </lineage>
</organism>
<sequence>MPDSHRPKLAVVVIGYRAPAQIVDAVTSLLDQNTPLEIVVVNSGGGEVLALLAGAGIKVPVIEVSRRLFVGAARNVGIAATQAPFVAFLADDCLACPGWAEARIERHLAGDRMVASAIVNSHPRNLIACAAHLIMYMRRLPGLPADRALRYGVSFDRRLFDEYGLFDETMRAGEDTNFLERLARAPLPVWEPRVQTVHRNETSLMRLFADQYRRGYRRGDYLVASSPKTPFRFFRDTFHDRHNVRKLAKIGLSGRDRTFAMMSLPIVWLALLVKSVGVYAGARDGAKAGKRPQ</sequence>
<evidence type="ECO:0000256" key="1">
    <source>
        <dbReference type="SAM" id="Phobius"/>
    </source>
</evidence>
<dbReference type="InterPro" id="IPR001173">
    <property type="entry name" value="Glyco_trans_2-like"/>
</dbReference>
<dbReference type="CDD" id="cd00761">
    <property type="entry name" value="Glyco_tranf_GTA_type"/>
    <property type="match status" value="1"/>
</dbReference>
<evidence type="ECO:0000313" key="4">
    <source>
        <dbReference type="Proteomes" id="UP000272706"/>
    </source>
</evidence>
<dbReference type="OrthoDB" id="3180470at2"/>
<gene>
    <name evidence="3" type="ORF">D3227_15380</name>
</gene>
<comment type="caution">
    <text evidence="3">The sequence shown here is derived from an EMBL/GenBank/DDBJ whole genome shotgun (WGS) entry which is preliminary data.</text>
</comment>
<dbReference type="Gene3D" id="3.90.550.10">
    <property type="entry name" value="Spore Coat Polysaccharide Biosynthesis Protein SpsA, Chain A"/>
    <property type="match status" value="1"/>
</dbReference>
<keyword evidence="4" id="KW-1185">Reference proteome</keyword>
<name>A0A3A5KSB8_9HYPH</name>
<dbReference type="InterPro" id="IPR050834">
    <property type="entry name" value="Glycosyltransf_2"/>
</dbReference>
<dbReference type="PANTHER" id="PTHR43685:SF2">
    <property type="entry name" value="GLYCOSYLTRANSFERASE 2-LIKE DOMAIN-CONTAINING PROTEIN"/>
    <property type="match status" value="1"/>
</dbReference>
<keyword evidence="3" id="KW-0808">Transferase</keyword>
<dbReference type="GO" id="GO:0016740">
    <property type="term" value="F:transferase activity"/>
    <property type="evidence" value="ECO:0007669"/>
    <property type="project" value="UniProtKB-KW"/>
</dbReference>
<dbReference type="AlphaFoldDB" id="A0A3A5KSB8"/>
<keyword evidence="1" id="KW-0472">Membrane</keyword>
<dbReference type="EMBL" id="QZWZ01000010">
    <property type="protein sequence ID" value="RJT39068.1"/>
    <property type="molecule type" value="Genomic_DNA"/>
</dbReference>
<reference evidence="3 4" key="1">
    <citation type="submission" date="2018-09" db="EMBL/GenBank/DDBJ databases">
        <title>Mesorhizobium carmichaelinearum sp. nov. isolated from Carmichaelinea spp. root nodules in New Zealand.</title>
        <authorList>
            <person name="De Meyer S.E."/>
        </authorList>
    </citation>
    <scope>NUCLEOTIDE SEQUENCE [LARGE SCALE GENOMIC DNA]</scope>
    <source>
        <strain evidence="3 4">ICMP19557</strain>
    </source>
</reference>
<accession>A0A3A5KSB8</accession>
<dbReference type="InterPro" id="IPR029044">
    <property type="entry name" value="Nucleotide-diphossugar_trans"/>
</dbReference>
<keyword evidence="1" id="KW-1133">Transmembrane helix</keyword>
<evidence type="ECO:0000313" key="3">
    <source>
        <dbReference type="EMBL" id="RJT39068.1"/>
    </source>
</evidence>
<feature type="domain" description="Glycosyltransferase 2-like" evidence="2">
    <location>
        <begin position="11"/>
        <end position="118"/>
    </location>
</feature>
<dbReference type="PANTHER" id="PTHR43685">
    <property type="entry name" value="GLYCOSYLTRANSFERASE"/>
    <property type="match status" value="1"/>
</dbReference>
<keyword evidence="1" id="KW-0812">Transmembrane</keyword>
<evidence type="ECO:0000259" key="2">
    <source>
        <dbReference type="Pfam" id="PF00535"/>
    </source>
</evidence>
<proteinExistence type="predicted"/>